<dbReference type="InterPro" id="IPR000008">
    <property type="entry name" value="C2_dom"/>
</dbReference>
<sequence length="609" mass="67490">MSDPAPATAAPADDASSTSSSSSHKFPGGYDATPLPKPADGFPGYTVKFTFVRATNLPVADFDVLIGKASSDPFVHATLTTDVPTRHPGMEPLMVHRTRTIHKTTEPEWNEDWIVAGIPRSGFRLKCRLYDEDSADHDDRLGNVTVEVGSLTDDWAGVHQVYDVKKRMGSKRAYLIKAAASAISGGSITPTLELSIEILGKTDADKGGRVYTVGPTGFVRHFSPMIGRLTKTIVNKDEREDENGRSPEQHEQHEEQEQAQKAQKEQNNTLSPPGTANGRASQDASRASFSSARSGRSVRGLDETKKYDFQANEIQLHGPVPEQLYHRYVEFRPIIGRMFSAKGLRGHILNKALHKQHNRVYNYGRTTEYGSFPACSDQASLQFLKLAHFDEGGRIFTYMISIDGIFRFTETGKEFGIDMLSKHSMHSDVATYIAFSGEFFIRRLGRPISSSSPNPPTATHPAEDLPGGPPHQSPPHEPGYYQLVIDNDSGTYRPDKTLLPILQSYLEDNFPGLGVVAMHWEDETLGEMKEAQRRIKKHEGPGVQMVLNRNSSSSSISSSDESRLSDLGEHESEQPHKTKKQMAWDLLEDPSRIKDLSSAMFNHGISEKK</sequence>
<evidence type="ECO:0000256" key="1">
    <source>
        <dbReference type="SAM" id="MobiDB-lite"/>
    </source>
</evidence>
<dbReference type="Proteomes" id="UP000016923">
    <property type="component" value="Unassembled WGS sequence"/>
</dbReference>
<dbReference type="eggNOG" id="ENOG502S2KW">
    <property type="taxonomic scope" value="Eukaryota"/>
</dbReference>
<dbReference type="Pfam" id="PF00168">
    <property type="entry name" value="C2"/>
    <property type="match status" value="1"/>
</dbReference>
<dbReference type="HOGENOM" id="CLU_022666_2_0_1"/>
<feature type="compositionally biased region" description="Basic and acidic residues" evidence="1">
    <location>
        <begin position="234"/>
        <end position="264"/>
    </location>
</feature>
<feature type="compositionally biased region" description="Basic and acidic residues" evidence="1">
    <location>
        <begin position="560"/>
        <end position="576"/>
    </location>
</feature>
<dbReference type="PANTHER" id="PTHR47800">
    <property type="entry name" value="C2 DOMAIN-CONTAINING PROTEIN"/>
    <property type="match status" value="1"/>
</dbReference>
<dbReference type="STRING" id="1262450.S3CU04"/>
<dbReference type="OMA" id="SRYNFQA"/>
<dbReference type="SUPFAM" id="SSF49562">
    <property type="entry name" value="C2 domain (Calcium/lipid-binding domain, CaLB)"/>
    <property type="match status" value="1"/>
</dbReference>
<dbReference type="SMART" id="SM00239">
    <property type="entry name" value="C2"/>
    <property type="match status" value="1"/>
</dbReference>
<dbReference type="Gene3D" id="2.60.40.150">
    <property type="entry name" value="C2 domain"/>
    <property type="match status" value="1"/>
</dbReference>
<dbReference type="OrthoDB" id="73919at2759"/>
<feature type="region of interest" description="Disordered" evidence="1">
    <location>
        <begin position="541"/>
        <end position="585"/>
    </location>
</feature>
<evidence type="ECO:0000313" key="3">
    <source>
        <dbReference type="EMBL" id="EPE04170.1"/>
    </source>
</evidence>
<dbReference type="PANTHER" id="PTHR47800:SF5">
    <property type="entry name" value="FER-1-LIKE PROTEIN 6"/>
    <property type="match status" value="1"/>
</dbReference>
<evidence type="ECO:0000259" key="2">
    <source>
        <dbReference type="PROSITE" id="PS50004"/>
    </source>
</evidence>
<name>S3CU04_OPHP1</name>
<dbReference type="EMBL" id="KE148162">
    <property type="protein sequence ID" value="EPE04170.1"/>
    <property type="molecule type" value="Genomic_DNA"/>
</dbReference>
<feature type="region of interest" description="Disordered" evidence="1">
    <location>
        <begin position="233"/>
        <end position="299"/>
    </location>
</feature>
<feature type="region of interest" description="Disordered" evidence="1">
    <location>
        <begin position="447"/>
        <end position="486"/>
    </location>
</feature>
<organism evidence="3 4">
    <name type="scientific">Ophiostoma piceae (strain UAMH 11346)</name>
    <name type="common">Sap stain fungus</name>
    <dbReference type="NCBI Taxonomy" id="1262450"/>
    <lineage>
        <taxon>Eukaryota</taxon>
        <taxon>Fungi</taxon>
        <taxon>Dikarya</taxon>
        <taxon>Ascomycota</taxon>
        <taxon>Pezizomycotina</taxon>
        <taxon>Sordariomycetes</taxon>
        <taxon>Sordariomycetidae</taxon>
        <taxon>Ophiostomatales</taxon>
        <taxon>Ophiostomataceae</taxon>
        <taxon>Ophiostoma</taxon>
    </lineage>
</organism>
<dbReference type="VEuPathDB" id="FungiDB:F503_04685"/>
<dbReference type="GO" id="GO:0010628">
    <property type="term" value="P:positive regulation of gene expression"/>
    <property type="evidence" value="ECO:0007669"/>
    <property type="project" value="TreeGrafter"/>
</dbReference>
<dbReference type="PROSITE" id="PS50004">
    <property type="entry name" value="C2"/>
    <property type="match status" value="1"/>
</dbReference>
<evidence type="ECO:0000313" key="4">
    <source>
        <dbReference type="Proteomes" id="UP000016923"/>
    </source>
</evidence>
<gene>
    <name evidence="3" type="ORF">F503_04685</name>
</gene>
<proteinExistence type="predicted"/>
<dbReference type="InterPro" id="IPR035892">
    <property type="entry name" value="C2_domain_sf"/>
</dbReference>
<reference evidence="3 4" key="1">
    <citation type="journal article" date="2013" name="BMC Genomics">
        <title>The genome and transcriptome of the pine saprophyte Ophiostoma piceae, and a comparison with the bark beetle-associated pine pathogen Grosmannia clavigera.</title>
        <authorList>
            <person name="Haridas S."/>
            <person name="Wang Y."/>
            <person name="Lim L."/>
            <person name="Massoumi Alamouti S."/>
            <person name="Jackman S."/>
            <person name="Docking R."/>
            <person name="Robertson G."/>
            <person name="Birol I."/>
            <person name="Bohlmann J."/>
            <person name="Breuil C."/>
        </authorList>
    </citation>
    <scope>NUCLEOTIDE SEQUENCE [LARGE SCALE GENOMIC DNA]</scope>
    <source>
        <strain evidence="3 4">UAMH 11346</strain>
    </source>
</reference>
<dbReference type="AlphaFoldDB" id="S3CU04"/>
<keyword evidence="4" id="KW-1185">Reference proteome</keyword>
<feature type="compositionally biased region" description="Pro residues" evidence="1">
    <location>
        <begin position="467"/>
        <end position="477"/>
    </location>
</feature>
<protein>
    <submittedName>
        <fullName evidence="3">C2 domain-containing protein</fullName>
    </submittedName>
</protein>
<feature type="region of interest" description="Disordered" evidence="1">
    <location>
        <begin position="1"/>
        <end position="32"/>
    </location>
</feature>
<feature type="compositionally biased region" description="Low complexity" evidence="1">
    <location>
        <begin position="279"/>
        <end position="297"/>
    </location>
</feature>
<feature type="compositionally biased region" description="Low complexity" evidence="1">
    <location>
        <begin position="1"/>
        <end position="23"/>
    </location>
</feature>
<feature type="domain" description="C2" evidence="2">
    <location>
        <begin position="26"/>
        <end position="162"/>
    </location>
</feature>
<accession>S3CU04</accession>